<dbReference type="InterPro" id="IPR002013">
    <property type="entry name" value="SAC_dom"/>
</dbReference>
<evidence type="ECO:0000259" key="3">
    <source>
        <dbReference type="PROSITE" id="PS51791"/>
    </source>
</evidence>
<dbReference type="Proteomes" id="UP000076722">
    <property type="component" value="Unassembled WGS sequence"/>
</dbReference>
<dbReference type="PROSITE" id="PS50275">
    <property type="entry name" value="SAC"/>
    <property type="match status" value="1"/>
</dbReference>
<protein>
    <recommendedName>
        <fullName evidence="6">SAC domain-containing protein</fullName>
    </recommendedName>
</protein>
<evidence type="ECO:0000259" key="2">
    <source>
        <dbReference type="PROSITE" id="PS50275"/>
    </source>
</evidence>
<evidence type="ECO:0000256" key="1">
    <source>
        <dbReference type="SAM" id="MobiDB-lite"/>
    </source>
</evidence>
<dbReference type="GO" id="GO:0005783">
    <property type="term" value="C:endoplasmic reticulum"/>
    <property type="evidence" value="ECO:0007669"/>
    <property type="project" value="TreeGrafter"/>
</dbReference>
<name>A0A164P6I4_9AGAM</name>
<feature type="region of interest" description="Disordered" evidence="1">
    <location>
        <begin position="877"/>
        <end position="910"/>
    </location>
</feature>
<dbReference type="GO" id="GO:0046856">
    <property type="term" value="P:phosphatidylinositol dephosphorylation"/>
    <property type="evidence" value="ECO:0007669"/>
    <property type="project" value="TreeGrafter"/>
</dbReference>
<organism evidence="4 5">
    <name type="scientific">Sistotremastrum niveocremeum HHB9708</name>
    <dbReference type="NCBI Taxonomy" id="1314777"/>
    <lineage>
        <taxon>Eukaryota</taxon>
        <taxon>Fungi</taxon>
        <taxon>Dikarya</taxon>
        <taxon>Basidiomycota</taxon>
        <taxon>Agaricomycotina</taxon>
        <taxon>Agaricomycetes</taxon>
        <taxon>Sistotremastrales</taxon>
        <taxon>Sistotremastraceae</taxon>
        <taxon>Sertulicium</taxon>
        <taxon>Sertulicium niveocremeum</taxon>
    </lineage>
</organism>
<feature type="compositionally biased region" description="Low complexity" evidence="1">
    <location>
        <begin position="887"/>
        <end position="904"/>
    </location>
</feature>
<gene>
    <name evidence="4" type="ORF">SISNIDRAFT_459886</name>
</gene>
<evidence type="ECO:0000313" key="4">
    <source>
        <dbReference type="EMBL" id="KZS88412.1"/>
    </source>
</evidence>
<proteinExistence type="predicted"/>
<dbReference type="STRING" id="1314777.A0A164P6I4"/>
<evidence type="ECO:0008006" key="6">
    <source>
        <dbReference type="Google" id="ProtNLM"/>
    </source>
</evidence>
<dbReference type="InterPro" id="IPR022158">
    <property type="entry name" value="Inositol_phosphatase"/>
</dbReference>
<dbReference type="EMBL" id="KV419437">
    <property type="protein sequence ID" value="KZS88412.1"/>
    <property type="molecule type" value="Genomic_DNA"/>
</dbReference>
<feature type="domain" description="HSac2" evidence="3">
    <location>
        <begin position="757"/>
        <end position="908"/>
    </location>
</feature>
<evidence type="ECO:0000313" key="5">
    <source>
        <dbReference type="Proteomes" id="UP000076722"/>
    </source>
</evidence>
<reference evidence="4 5" key="1">
    <citation type="journal article" date="2016" name="Mol. Biol. Evol.">
        <title>Comparative Genomics of Early-Diverging Mushroom-Forming Fungi Provides Insights into the Origins of Lignocellulose Decay Capabilities.</title>
        <authorList>
            <person name="Nagy L.G."/>
            <person name="Riley R."/>
            <person name="Tritt A."/>
            <person name="Adam C."/>
            <person name="Daum C."/>
            <person name="Floudas D."/>
            <person name="Sun H."/>
            <person name="Yadav J.S."/>
            <person name="Pangilinan J."/>
            <person name="Larsson K.H."/>
            <person name="Matsuura K."/>
            <person name="Barry K."/>
            <person name="Labutti K."/>
            <person name="Kuo R."/>
            <person name="Ohm R.A."/>
            <person name="Bhattacharya S.S."/>
            <person name="Shirouzu T."/>
            <person name="Yoshinaga Y."/>
            <person name="Martin F.M."/>
            <person name="Grigoriev I.V."/>
            <person name="Hibbett D.S."/>
        </authorList>
    </citation>
    <scope>NUCLEOTIDE SEQUENCE [LARGE SCALE GENOMIC DNA]</scope>
    <source>
        <strain evidence="4 5">HHB9708</strain>
    </source>
</reference>
<sequence>MKRIFNKSKKPTLTIPLPGLTSVASALHAGVAATLLPKFTVPPLPHPCPYSRILVLATKKGLFFRPDIDSHSDVQNILKFEWGKEGRILEIPDSVEDDLDWTSAARVWGIIGIMRLYCDAFVIVITGRKHSGHLLHESRMVYSIKAASAIPLHYEGAKLVISAINAKHARTPAVVMSTPSGPNPFEANMMAKTPSSKGGSTSTKPRVTKIKFLEPTKADYESRESDYSSDSSGPSSGTSSPGNISPTYLVKPLHSRLASWHHEAAPSPIEPSADQSLENKLKKASAVTIPEPEMAEEHHSELDDKILREAIKEFTKGGMLFSYSCDISHSLQWKIRMMAELEKDAPNEHLTSNIIPESFIENEHDPFDEPHATLPLWRRFDPHFWWNEQLTSEFADAGLHSYIIPIMQGFCQTASFTISASENDESVSTSEDIRIPVHYTVISRRSKNRAGLRYQRRGIDDNADVANYVETETIMQVTREKQNHIFTFIQIRGSIPLFWSQLGNTIKPIPQLSTDRTQEQQVETLSRHFDKSVGHYGTNTIVNLAGQKGKEAPLSKAYKETVADMNSPDVCYYDYDFHEELKGMRYEKIASLIETLDDTFQTQGFLWISDKKILSQQKGVFRINCIDCLDRTNVVESAFARSVLQTQLSSIGIAVYALSARSEVDVVFNDMWANNGDMISREYAGTTALKSDYTRTGKRDFGGILHDGMNSIARVFSSTFSDWFHQSVIDYMLGHRSLSVFSEFLVKLSSTDPHDLIRLSKVRAAAIESCSETLLPEDELLCYGWTLLGPVDFDTRLTEKFVEKILLLSNAALYIVQYDYGMEKVQVFTRVPLEDVTEIRKGAYILSPLEEGSRDPEQNSGFVVSFVNSGQETRVRSYSVRNTVNDSMSKASSKSGSSGSSTSTPQIPKRPQAIGRASTLLSQILTNASLAAGHQLTTAAFKALPVDSATPYVSQGIEGDESCSLPTSCRESVDLIVTAIRRAYEIRTNGRKQCVVEEDIVSLAEAQRATSVYSKLEYGVKRLLWLG</sequence>
<feature type="region of interest" description="Disordered" evidence="1">
    <location>
        <begin position="264"/>
        <end position="287"/>
    </location>
</feature>
<dbReference type="Pfam" id="PF12456">
    <property type="entry name" value="hSac2"/>
    <property type="match status" value="1"/>
</dbReference>
<feature type="compositionally biased region" description="Basic and acidic residues" evidence="1">
    <location>
        <begin position="211"/>
        <end position="226"/>
    </location>
</feature>
<accession>A0A164P6I4</accession>
<feature type="region of interest" description="Disordered" evidence="1">
    <location>
        <begin position="187"/>
        <end position="248"/>
    </location>
</feature>
<feature type="compositionally biased region" description="Low complexity" evidence="1">
    <location>
        <begin position="228"/>
        <end position="241"/>
    </location>
</feature>
<dbReference type="PANTHER" id="PTHR45662">
    <property type="entry name" value="PHOSPHATIDYLINOSITIDE PHOSPHATASE SAC1"/>
    <property type="match status" value="1"/>
</dbReference>
<feature type="compositionally biased region" description="Low complexity" evidence="1">
    <location>
        <begin position="192"/>
        <end position="205"/>
    </location>
</feature>
<dbReference type="OrthoDB" id="405996at2759"/>
<dbReference type="GO" id="GO:0043812">
    <property type="term" value="F:phosphatidylinositol-4-phosphate phosphatase activity"/>
    <property type="evidence" value="ECO:0007669"/>
    <property type="project" value="TreeGrafter"/>
</dbReference>
<dbReference type="AlphaFoldDB" id="A0A164P6I4"/>
<dbReference type="Pfam" id="PF02383">
    <property type="entry name" value="Syja_N"/>
    <property type="match status" value="1"/>
</dbReference>
<dbReference type="PANTHER" id="PTHR45662:SF7">
    <property type="entry name" value="SACI DOMAIN PROTEIN (AFU_ORTHOLOGUE AFUA_1G15890)"/>
    <property type="match status" value="1"/>
</dbReference>
<feature type="domain" description="SAC" evidence="2">
    <location>
        <begin position="310"/>
        <end position="685"/>
    </location>
</feature>
<dbReference type="PROSITE" id="PS51791">
    <property type="entry name" value="HSAC2"/>
    <property type="match status" value="1"/>
</dbReference>
<dbReference type="InterPro" id="IPR034753">
    <property type="entry name" value="hSac2"/>
</dbReference>
<keyword evidence="5" id="KW-1185">Reference proteome</keyword>